<dbReference type="AlphaFoldDB" id="A0A368Z4P7"/>
<name>A0A368Z4P7_9RHOB</name>
<comment type="catalytic activity">
    <reaction evidence="5">
        <text>a uridine in RNA = a pseudouridine in RNA</text>
        <dbReference type="Rhea" id="RHEA:48348"/>
        <dbReference type="Rhea" id="RHEA-COMP:12068"/>
        <dbReference type="Rhea" id="RHEA-COMP:12069"/>
        <dbReference type="ChEBI" id="CHEBI:65314"/>
        <dbReference type="ChEBI" id="CHEBI:65315"/>
    </reaction>
</comment>
<dbReference type="Proteomes" id="UP000253345">
    <property type="component" value="Unassembled WGS sequence"/>
</dbReference>
<dbReference type="Gene3D" id="3.30.2350.10">
    <property type="entry name" value="Pseudouridine synthase"/>
    <property type="match status" value="1"/>
</dbReference>
<evidence type="ECO:0000256" key="2">
    <source>
        <dbReference type="ARBA" id="ARBA00023235"/>
    </source>
</evidence>
<sequence length="348" mass="36539">MAEILITIPEGLSDRLDKALAAAAPEEAALSRSRLTRLIAEGAVTGPSGPVRDGKARAEPGEYSIEIGEPEALDARPENIPLNIAYEDADLIVVDKPAGMVVHPAPGAPSGTLVNALLWHCADSLSGIGGAARPGIVHRIDKDTSGLLVVAKTDRAHQGLARQFADHSASRRYLALAHGMIDAADARLRGLPGIAFEPGGVLRITTMLGRHPTDRQRQAVSFDRGRHAVTRARPLEAFGTPPAAMLVECRLETGRTHQIRVHMAHAGLGLVGDPVYSGARRASAKALGADLAGAIAGFPRQALHAAELGFDHPVSGDRLSFTSPLPPDMAGLLDRLRGASGTAELEIR</sequence>
<dbReference type="PANTHER" id="PTHR21600:SF44">
    <property type="entry name" value="RIBOSOMAL LARGE SUBUNIT PSEUDOURIDINE SYNTHASE D"/>
    <property type="match status" value="1"/>
</dbReference>
<comment type="catalytic activity">
    <reaction evidence="3">
        <text>uridine(1911/1915/1917) in 23S rRNA = pseudouridine(1911/1915/1917) in 23S rRNA</text>
        <dbReference type="Rhea" id="RHEA:42524"/>
        <dbReference type="Rhea" id="RHEA-COMP:10097"/>
        <dbReference type="Rhea" id="RHEA-COMP:10098"/>
        <dbReference type="ChEBI" id="CHEBI:65314"/>
        <dbReference type="ChEBI" id="CHEBI:65315"/>
        <dbReference type="EC" id="5.4.99.23"/>
    </reaction>
</comment>
<gene>
    <name evidence="7" type="ORF">DFP89_104135</name>
</gene>
<evidence type="ECO:0000259" key="6">
    <source>
        <dbReference type="Pfam" id="PF00849"/>
    </source>
</evidence>
<dbReference type="CDD" id="cd02869">
    <property type="entry name" value="PseudoU_synth_RluA_like"/>
    <property type="match status" value="1"/>
</dbReference>
<evidence type="ECO:0000256" key="3">
    <source>
        <dbReference type="ARBA" id="ARBA00036882"/>
    </source>
</evidence>
<evidence type="ECO:0000256" key="4">
    <source>
        <dbReference type="PIRSR" id="PIRSR606225-1"/>
    </source>
</evidence>
<dbReference type="NCBIfam" id="TIGR00005">
    <property type="entry name" value="rluA_subfam"/>
    <property type="match status" value="1"/>
</dbReference>
<evidence type="ECO:0000256" key="1">
    <source>
        <dbReference type="ARBA" id="ARBA00010876"/>
    </source>
</evidence>
<dbReference type="GO" id="GO:0000455">
    <property type="term" value="P:enzyme-directed rRNA pseudouridine synthesis"/>
    <property type="evidence" value="ECO:0007669"/>
    <property type="project" value="TreeGrafter"/>
</dbReference>
<keyword evidence="2 5" id="KW-0413">Isomerase</keyword>
<keyword evidence="8" id="KW-1185">Reference proteome</keyword>
<evidence type="ECO:0000313" key="8">
    <source>
        <dbReference type="Proteomes" id="UP000253345"/>
    </source>
</evidence>
<dbReference type="EC" id="5.4.99.-" evidence="5"/>
<dbReference type="OrthoDB" id="9807829at2"/>
<comment type="similarity">
    <text evidence="1 5">Belongs to the pseudouridine synthase RluA family.</text>
</comment>
<evidence type="ECO:0000313" key="7">
    <source>
        <dbReference type="EMBL" id="RCW86748.1"/>
    </source>
</evidence>
<feature type="active site" evidence="4">
    <location>
        <position position="141"/>
    </location>
</feature>
<feature type="domain" description="Pseudouridine synthase RsuA/RluA-like" evidence="6">
    <location>
        <begin position="90"/>
        <end position="265"/>
    </location>
</feature>
<dbReference type="InterPro" id="IPR036986">
    <property type="entry name" value="S4_RNA-bd_sf"/>
</dbReference>
<dbReference type="Gene3D" id="3.10.290.10">
    <property type="entry name" value="RNA-binding S4 domain"/>
    <property type="match status" value="1"/>
</dbReference>
<dbReference type="EMBL" id="QPJL01000004">
    <property type="protein sequence ID" value="RCW86748.1"/>
    <property type="molecule type" value="Genomic_DNA"/>
</dbReference>
<dbReference type="PROSITE" id="PS01129">
    <property type="entry name" value="PSI_RLU"/>
    <property type="match status" value="1"/>
</dbReference>
<dbReference type="InterPro" id="IPR050188">
    <property type="entry name" value="RluA_PseudoU_synthase"/>
</dbReference>
<protein>
    <recommendedName>
        <fullName evidence="5">Pseudouridine synthase</fullName>
        <ecNumber evidence="5">5.4.99.-</ecNumber>
    </recommendedName>
</protein>
<dbReference type="GO" id="GO:0003723">
    <property type="term" value="F:RNA binding"/>
    <property type="evidence" value="ECO:0007669"/>
    <property type="project" value="InterPro"/>
</dbReference>
<dbReference type="PANTHER" id="PTHR21600">
    <property type="entry name" value="MITOCHONDRIAL RNA PSEUDOURIDINE SYNTHASE"/>
    <property type="match status" value="1"/>
</dbReference>
<dbReference type="InterPro" id="IPR006145">
    <property type="entry name" value="PsdUridine_synth_RsuA/RluA"/>
</dbReference>
<dbReference type="InterPro" id="IPR020103">
    <property type="entry name" value="PsdUridine_synth_cat_dom_sf"/>
</dbReference>
<dbReference type="SUPFAM" id="SSF55120">
    <property type="entry name" value="Pseudouridine synthase"/>
    <property type="match status" value="1"/>
</dbReference>
<comment type="caution">
    <text evidence="7">The sequence shown here is derived from an EMBL/GenBank/DDBJ whole genome shotgun (WGS) entry which is preliminary data.</text>
</comment>
<organism evidence="7 8">
    <name type="scientific">Paracoccus lutimaris</name>
    <dbReference type="NCBI Taxonomy" id="1490030"/>
    <lineage>
        <taxon>Bacteria</taxon>
        <taxon>Pseudomonadati</taxon>
        <taxon>Pseudomonadota</taxon>
        <taxon>Alphaproteobacteria</taxon>
        <taxon>Rhodobacterales</taxon>
        <taxon>Paracoccaceae</taxon>
        <taxon>Paracoccus</taxon>
    </lineage>
</organism>
<dbReference type="InterPro" id="IPR006225">
    <property type="entry name" value="PsdUridine_synth_RluC/D"/>
</dbReference>
<dbReference type="Pfam" id="PF00849">
    <property type="entry name" value="PseudoU_synth_2"/>
    <property type="match status" value="1"/>
</dbReference>
<accession>A0A368Z4P7</accession>
<dbReference type="RefSeq" id="WP_114348456.1">
    <property type="nucleotide sequence ID" value="NZ_QPJL01000004.1"/>
</dbReference>
<comment type="function">
    <text evidence="5">Responsible for synthesis of pseudouridine from uracil.</text>
</comment>
<dbReference type="GO" id="GO:0160140">
    <property type="term" value="F:23S rRNA pseudouridine(1911/1915/1917) synthase activity"/>
    <property type="evidence" value="ECO:0007669"/>
    <property type="project" value="UniProtKB-EC"/>
</dbReference>
<dbReference type="InterPro" id="IPR006224">
    <property type="entry name" value="PsdUridine_synth_RluA-like_CS"/>
</dbReference>
<reference evidence="7 8" key="1">
    <citation type="submission" date="2018-07" db="EMBL/GenBank/DDBJ databases">
        <title>Genomic Encyclopedia of Type Strains, Phase III (KMG-III): the genomes of soil and plant-associated and newly described type strains.</title>
        <authorList>
            <person name="Whitman W."/>
        </authorList>
    </citation>
    <scope>NUCLEOTIDE SEQUENCE [LARGE SCALE GENOMIC DNA]</scope>
    <source>
        <strain evidence="7 8">CECT 8525</strain>
    </source>
</reference>
<proteinExistence type="inferred from homology"/>
<evidence type="ECO:0000256" key="5">
    <source>
        <dbReference type="RuleBase" id="RU362028"/>
    </source>
</evidence>